<dbReference type="InterPro" id="IPR038718">
    <property type="entry name" value="SNF2-like_sf"/>
</dbReference>
<proteinExistence type="predicted"/>
<dbReference type="RefSeq" id="XP_014145524.1">
    <property type="nucleotide sequence ID" value="XM_014290049.1"/>
</dbReference>
<gene>
    <name evidence="1" type="ORF">SARC_15841</name>
</gene>
<protein>
    <submittedName>
        <fullName evidence="1">Uncharacterized protein</fullName>
    </submittedName>
</protein>
<sequence>SASANRQKLITNMPKEERMDFSNLGVELYEHQKIGVQWLHDMEVECRGGLLADSMGVGGWVCV</sequence>
<dbReference type="GeneID" id="25916345"/>
<accession>A0A0L0F4M1</accession>
<name>A0A0L0F4M1_9EUKA</name>
<evidence type="ECO:0000313" key="1">
    <source>
        <dbReference type="EMBL" id="KNC71622.1"/>
    </source>
</evidence>
<evidence type="ECO:0000313" key="2">
    <source>
        <dbReference type="Proteomes" id="UP000054560"/>
    </source>
</evidence>
<dbReference type="Gene3D" id="3.40.50.10810">
    <property type="entry name" value="Tandem AAA-ATPase domain"/>
    <property type="match status" value="1"/>
</dbReference>
<dbReference type="EMBL" id="KQ248441">
    <property type="protein sequence ID" value="KNC71622.1"/>
    <property type="molecule type" value="Genomic_DNA"/>
</dbReference>
<dbReference type="AlphaFoldDB" id="A0A0L0F4M1"/>
<feature type="non-terminal residue" evidence="1">
    <location>
        <position position="1"/>
    </location>
</feature>
<reference evidence="1 2" key="1">
    <citation type="submission" date="2011-02" db="EMBL/GenBank/DDBJ databases">
        <title>The Genome Sequence of Sphaeroforma arctica JP610.</title>
        <authorList>
            <consortium name="The Broad Institute Genome Sequencing Platform"/>
            <person name="Russ C."/>
            <person name="Cuomo C."/>
            <person name="Young S.K."/>
            <person name="Zeng Q."/>
            <person name="Gargeya S."/>
            <person name="Alvarado L."/>
            <person name="Berlin A."/>
            <person name="Chapman S.B."/>
            <person name="Chen Z."/>
            <person name="Freedman E."/>
            <person name="Gellesch M."/>
            <person name="Goldberg J."/>
            <person name="Griggs A."/>
            <person name="Gujja S."/>
            <person name="Heilman E."/>
            <person name="Heiman D."/>
            <person name="Howarth C."/>
            <person name="Mehta T."/>
            <person name="Neiman D."/>
            <person name="Pearson M."/>
            <person name="Roberts A."/>
            <person name="Saif S."/>
            <person name="Shea T."/>
            <person name="Shenoy N."/>
            <person name="Sisk P."/>
            <person name="Stolte C."/>
            <person name="Sykes S."/>
            <person name="White J."/>
            <person name="Yandava C."/>
            <person name="Burger G."/>
            <person name="Gray M.W."/>
            <person name="Holland P.W.H."/>
            <person name="King N."/>
            <person name="Lang F.B.F."/>
            <person name="Roger A.J."/>
            <person name="Ruiz-Trillo I."/>
            <person name="Haas B."/>
            <person name="Nusbaum C."/>
            <person name="Birren B."/>
        </authorList>
    </citation>
    <scope>NUCLEOTIDE SEQUENCE [LARGE SCALE GENOMIC DNA]</scope>
    <source>
        <strain evidence="1 2">JP610</strain>
    </source>
</reference>
<dbReference type="Proteomes" id="UP000054560">
    <property type="component" value="Unassembled WGS sequence"/>
</dbReference>
<organism evidence="1 2">
    <name type="scientific">Sphaeroforma arctica JP610</name>
    <dbReference type="NCBI Taxonomy" id="667725"/>
    <lineage>
        <taxon>Eukaryota</taxon>
        <taxon>Ichthyosporea</taxon>
        <taxon>Ichthyophonida</taxon>
        <taxon>Sphaeroforma</taxon>
    </lineage>
</organism>
<keyword evidence="2" id="KW-1185">Reference proteome</keyword>